<gene>
    <name evidence="1" type="ORF">P154DRAFT_349666</name>
</gene>
<protein>
    <submittedName>
        <fullName evidence="1">Uncharacterized protein</fullName>
    </submittedName>
</protein>
<dbReference type="Proteomes" id="UP000799779">
    <property type="component" value="Unassembled WGS sequence"/>
</dbReference>
<dbReference type="OrthoDB" id="3920403at2759"/>
<proteinExistence type="predicted"/>
<evidence type="ECO:0000313" key="2">
    <source>
        <dbReference type="Proteomes" id="UP000799779"/>
    </source>
</evidence>
<evidence type="ECO:0000313" key="1">
    <source>
        <dbReference type="EMBL" id="KAF1995235.1"/>
    </source>
</evidence>
<dbReference type="AlphaFoldDB" id="A0A6A5W7Z8"/>
<sequence>MADLTRQISASLIPETPLLPHPLADTEIPVGQLVSKTAKCNPSTLEYKDYDDVGHRWYKDVIIVESSGTFVTSLGATLYVNKDKQLKEGQGVGTIEAPEMRVRIFKDPEAALAKALSDPKAKEFIEGQGEVGFVTAIREVTNASYKRAKLVDRGMNNWEVIREVGGEGHDGKRRDSQLQVLTGSKTDIVGVVVRKVVIDGDRVALGEELGTEFWA</sequence>
<name>A0A6A5W7Z8_9PLEO</name>
<dbReference type="EMBL" id="ML977643">
    <property type="protein sequence ID" value="KAF1995235.1"/>
    <property type="molecule type" value="Genomic_DNA"/>
</dbReference>
<accession>A0A6A5W7Z8</accession>
<reference evidence="1" key="1">
    <citation type="journal article" date="2020" name="Stud. Mycol.">
        <title>101 Dothideomycetes genomes: a test case for predicting lifestyles and emergence of pathogens.</title>
        <authorList>
            <person name="Haridas S."/>
            <person name="Albert R."/>
            <person name="Binder M."/>
            <person name="Bloem J."/>
            <person name="Labutti K."/>
            <person name="Salamov A."/>
            <person name="Andreopoulos B."/>
            <person name="Baker S."/>
            <person name="Barry K."/>
            <person name="Bills G."/>
            <person name="Bluhm B."/>
            <person name="Cannon C."/>
            <person name="Castanera R."/>
            <person name="Culley D."/>
            <person name="Daum C."/>
            <person name="Ezra D."/>
            <person name="Gonzalez J."/>
            <person name="Henrissat B."/>
            <person name="Kuo A."/>
            <person name="Liang C."/>
            <person name="Lipzen A."/>
            <person name="Lutzoni F."/>
            <person name="Magnuson J."/>
            <person name="Mondo S."/>
            <person name="Nolan M."/>
            <person name="Ohm R."/>
            <person name="Pangilinan J."/>
            <person name="Park H.-J."/>
            <person name="Ramirez L."/>
            <person name="Alfaro M."/>
            <person name="Sun H."/>
            <person name="Tritt A."/>
            <person name="Yoshinaga Y."/>
            <person name="Zwiers L.-H."/>
            <person name="Turgeon B."/>
            <person name="Goodwin S."/>
            <person name="Spatafora J."/>
            <person name="Crous P."/>
            <person name="Grigoriev I."/>
        </authorList>
    </citation>
    <scope>NUCLEOTIDE SEQUENCE</scope>
    <source>
        <strain evidence="1">CBS 123094</strain>
    </source>
</reference>
<organism evidence="1 2">
    <name type="scientific">Amniculicola lignicola CBS 123094</name>
    <dbReference type="NCBI Taxonomy" id="1392246"/>
    <lineage>
        <taxon>Eukaryota</taxon>
        <taxon>Fungi</taxon>
        <taxon>Dikarya</taxon>
        <taxon>Ascomycota</taxon>
        <taxon>Pezizomycotina</taxon>
        <taxon>Dothideomycetes</taxon>
        <taxon>Pleosporomycetidae</taxon>
        <taxon>Pleosporales</taxon>
        <taxon>Amniculicolaceae</taxon>
        <taxon>Amniculicola</taxon>
    </lineage>
</organism>
<keyword evidence="2" id="KW-1185">Reference proteome</keyword>